<dbReference type="EMBL" id="CP042913">
    <property type="protein sequence ID" value="QEG35534.1"/>
    <property type="molecule type" value="Genomic_DNA"/>
</dbReference>
<sequence>MNLFTYGTLMFPEVWQRISIDEFPAQPASLRGYEIYYVKGALYPGIIRTDRDSVVSGLLYVGLDEDTLFELDTYESSFYKRIPVVALTADGTEQECHAYTVPDSRRDLLTDRHWDAVRFRENELEKYLKG</sequence>
<organism evidence="4 5">
    <name type="scientific">Bythopirellula goksoeyrii</name>
    <dbReference type="NCBI Taxonomy" id="1400387"/>
    <lineage>
        <taxon>Bacteria</taxon>
        <taxon>Pseudomonadati</taxon>
        <taxon>Planctomycetota</taxon>
        <taxon>Planctomycetia</taxon>
        <taxon>Pirellulales</taxon>
        <taxon>Lacipirellulaceae</taxon>
        <taxon>Bythopirellula</taxon>
    </lineage>
</organism>
<dbReference type="Pfam" id="PF06094">
    <property type="entry name" value="GGACT"/>
    <property type="match status" value="1"/>
</dbReference>
<keyword evidence="1" id="KW-0808">Transferase</keyword>
<dbReference type="Gene3D" id="3.10.490.10">
    <property type="entry name" value="Gamma-glutamyl cyclotransferase-like"/>
    <property type="match status" value="1"/>
</dbReference>
<dbReference type="SUPFAM" id="SSF110857">
    <property type="entry name" value="Gamma-glutamyl cyclotransferase-like"/>
    <property type="match status" value="1"/>
</dbReference>
<evidence type="ECO:0000313" key="4">
    <source>
        <dbReference type="EMBL" id="QEG35534.1"/>
    </source>
</evidence>
<evidence type="ECO:0000313" key="5">
    <source>
        <dbReference type="Proteomes" id="UP000323917"/>
    </source>
</evidence>
<name>A0A5B9Q938_9BACT</name>
<reference evidence="4 5" key="1">
    <citation type="submission" date="2019-08" db="EMBL/GenBank/DDBJ databases">
        <title>Deep-cultivation of Planctomycetes and their phenomic and genomic characterization uncovers novel biology.</title>
        <authorList>
            <person name="Wiegand S."/>
            <person name="Jogler M."/>
            <person name="Boedeker C."/>
            <person name="Pinto D."/>
            <person name="Vollmers J."/>
            <person name="Rivas-Marin E."/>
            <person name="Kohn T."/>
            <person name="Peeters S.H."/>
            <person name="Heuer A."/>
            <person name="Rast P."/>
            <person name="Oberbeckmann S."/>
            <person name="Bunk B."/>
            <person name="Jeske O."/>
            <person name="Meyerdierks A."/>
            <person name="Storesund J.E."/>
            <person name="Kallscheuer N."/>
            <person name="Luecker S."/>
            <person name="Lage O.M."/>
            <person name="Pohl T."/>
            <person name="Merkel B.J."/>
            <person name="Hornburger P."/>
            <person name="Mueller R.-W."/>
            <person name="Bruemmer F."/>
            <person name="Labrenz M."/>
            <person name="Spormann A.M."/>
            <person name="Op den Camp H."/>
            <person name="Overmann J."/>
            <person name="Amann R."/>
            <person name="Jetten M.S.M."/>
            <person name="Mascher T."/>
            <person name="Medema M.H."/>
            <person name="Devos D.P."/>
            <person name="Kaster A.-K."/>
            <person name="Ovreas L."/>
            <person name="Rohde M."/>
            <person name="Galperin M.Y."/>
            <person name="Jogler C."/>
        </authorList>
    </citation>
    <scope>NUCLEOTIDE SEQUENCE [LARGE SCALE GENOMIC DNA]</scope>
    <source>
        <strain evidence="4 5">Pr1d</strain>
    </source>
</reference>
<dbReference type="KEGG" id="bgok:Pr1d_28350"/>
<dbReference type="InterPro" id="IPR009288">
    <property type="entry name" value="AIG2-like_dom"/>
</dbReference>
<gene>
    <name evidence="4" type="ORF">Pr1d_28350</name>
</gene>
<keyword evidence="5" id="KW-1185">Reference proteome</keyword>
<dbReference type="OrthoDB" id="279154at2"/>
<protein>
    <recommendedName>
        <fullName evidence="2">Putative gamma-glutamylcyclotransferase</fullName>
    </recommendedName>
</protein>
<feature type="domain" description="Gamma-glutamylcyclotransferase AIG2-like" evidence="3">
    <location>
        <begin position="3"/>
        <end position="115"/>
    </location>
</feature>
<dbReference type="InterPro" id="IPR036568">
    <property type="entry name" value="GGCT-like_sf"/>
</dbReference>
<dbReference type="InterPro" id="IPR013024">
    <property type="entry name" value="GGCT-like"/>
</dbReference>
<dbReference type="InterPro" id="IPR045038">
    <property type="entry name" value="AIG2-like"/>
</dbReference>
<dbReference type="GO" id="GO:0016740">
    <property type="term" value="F:transferase activity"/>
    <property type="evidence" value="ECO:0007669"/>
    <property type="project" value="UniProtKB-KW"/>
</dbReference>
<dbReference type="RefSeq" id="WP_148074038.1">
    <property type="nucleotide sequence ID" value="NZ_CP042913.1"/>
</dbReference>
<dbReference type="PANTHER" id="PTHR31544">
    <property type="entry name" value="AIG2-LIKE PROTEIN D"/>
    <property type="match status" value="1"/>
</dbReference>
<dbReference type="Proteomes" id="UP000323917">
    <property type="component" value="Chromosome"/>
</dbReference>
<accession>A0A5B9Q938</accession>
<dbReference type="PANTHER" id="PTHR31544:SF2">
    <property type="entry name" value="AIG2-LIKE PROTEIN D"/>
    <property type="match status" value="1"/>
</dbReference>
<evidence type="ECO:0000259" key="3">
    <source>
        <dbReference type="Pfam" id="PF06094"/>
    </source>
</evidence>
<evidence type="ECO:0000256" key="2">
    <source>
        <dbReference type="ARBA" id="ARBA00030602"/>
    </source>
</evidence>
<dbReference type="CDD" id="cd06661">
    <property type="entry name" value="GGCT_like"/>
    <property type="match status" value="1"/>
</dbReference>
<proteinExistence type="predicted"/>
<evidence type="ECO:0000256" key="1">
    <source>
        <dbReference type="ARBA" id="ARBA00022679"/>
    </source>
</evidence>
<dbReference type="AlphaFoldDB" id="A0A5B9Q938"/>